<dbReference type="Gene3D" id="3.20.20.80">
    <property type="entry name" value="Glycosidases"/>
    <property type="match status" value="1"/>
</dbReference>
<evidence type="ECO:0000256" key="1">
    <source>
        <dbReference type="SAM" id="MobiDB-lite"/>
    </source>
</evidence>
<protein>
    <submittedName>
        <fullName evidence="2">Uncharacterized protein</fullName>
    </submittedName>
</protein>
<organism evidence="2 3">
    <name type="scientific">Saccharopolyspora gloriosae</name>
    <dbReference type="NCBI Taxonomy" id="455344"/>
    <lineage>
        <taxon>Bacteria</taxon>
        <taxon>Bacillati</taxon>
        <taxon>Actinomycetota</taxon>
        <taxon>Actinomycetes</taxon>
        <taxon>Pseudonocardiales</taxon>
        <taxon>Pseudonocardiaceae</taxon>
        <taxon>Saccharopolyspora</taxon>
    </lineage>
</organism>
<keyword evidence="3" id="KW-1185">Reference proteome</keyword>
<evidence type="ECO:0000313" key="3">
    <source>
        <dbReference type="Proteomes" id="UP000580474"/>
    </source>
</evidence>
<dbReference type="InterPro" id="IPR017853">
    <property type="entry name" value="GH"/>
</dbReference>
<feature type="region of interest" description="Disordered" evidence="1">
    <location>
        <begin position="471"/>
        <end position="493"/>
    </location>
</feature>
<gene>
    <name evidence="2" type="ORF">BJ969_005468</name>
</gene>
<dbReference type="SUPFAM" id="SSF51445">
    <property type="entry name" value="(Trans)glycosidases"/>
    <property type="match status" value="1"/>
</dbReference>
<dbReference type="RefSeq" id="WP_184483697.1">
    <property type="nucleotide sequence ID" value="NZ_JACHIV010000001.1"/>
</dbReference>
<dbReference type="AlphaFoldDB" id="A0A840NKH0"/>
<accession>A0A840NKH0</accession>
<evidence type="ECO:0000313" key="2">
    <source>
        <dbReference type="EMBL" id="MBB5072380.1"/>
    </source>
</evidence>
<dbReference type="Proteomes" id="UP000580474">
    <property type="component" value="Unassembled WGS sequence"/>
</dbReference>
<sequence length="533" mass="59539">MALIDADLSFDPRDPYFPLPGESGDVRWAVQIFTTGNGYALDPASTRFHDGHLRCDRLALLGGQRTAEGGADIDVHRRGDRVEWSIAVRHAEPVKAVKLLLAGLGDLPWWAANTGRGQEHGAGGRRFQLDYPGPDWATPWAASGEVTLSVRDPLVRRQILHVHRPAYAPGRIVELVHVPAASARTPRYQVPPILLRRNVSVPDDDLDEHLSFVERAHRLQPWERRRDVPDWLRDVALVVTLHGQHWTGHVFNTFPAMAEALRFVTGHIEPHRVLAYLPGWEGRYYHDYPRYRPGADLGGERGFHELTDAARALGVRLMPMFGGHGANVAQYADWRSSVFQNDTGRYVELLNRPDWDGDRTGEGDQVFLNPGEPGFRSHLVDSVSAIVREFGVDAAFFDTVGYWFNDPRYELVDGYRRLAGELRRRHPELLLAAEGWWDALSGLFPLSQQWFGVDRDLRTPQVLTRYARTTGHLAEGTPGPGSTGVHEKGFVPRPADVARPGHIPVVSIAGDTLPDHAPEVAAIARWAREHGAP</sequence>
<name>A0A840NKH0_9PSEU</name>
<reference evidence="2 3" key="1">
    <citation type="submission" date="2020-08" db="EMBL/GenBank/DDBJ databases">
        <title>Sequencing the genomes of 1000 actinobacteria strains.</title>
        <authorList>
            <person name="Klenk H.-P."/>
        </authorList>
    </citation>
    <scope>NUCLEOTIDE SEQUENCE [LARGE SCALE GENOMIC DNA]</scope>
    <source>
        <strain evidence="2 3">DSM 45582</strain>
    </source>
</reference>
<dbReference type="EMBL" id="JACHIV010000001">
    <property type="protein sequence ID" value="MBB5072380.1"/>
    <property type="molecule type" value="Genomic_DNA"/>
</dbReference>
<proteinExistence type="predicted"/>
<comment type="caution">
    <text evidence="2">The sequence shown here is derived from an EMBL/GenBank/DDBJ whole genome shotgun (WGS) entry which is preliminary data.</text>
</comment>